<feature type="domain" description="Tyr recombinase" evidence="2">
    <location>
        <begin position="1"/>
        <end position="36"/>
    </location>
</feature>
<dbReference type="InterPro" id="IPR002104">
    <property type="entry name" value="Integrase_catalytic"/>
</dbReference>
<sequence length="36" mass="4115">MAVLLGTGLRVSELYGLTKQDIDFKTRCIYIDHQIC</sequence>
<dbReference type="GO" id="GO:0015074">
    <property type="term" value="P:DNA integration"/>
    <property type="evidence" value="ECO:0007669"/>
    <property type="project" value="InterPro"/>
</dbReference>
<dbReference type="Proteomes" id="UP000196386">
    <property type="component" value="Unassembled WGS sequence"/>
</dbReference>
<dbReference type="InterPro" id="IPR013762">
    <property type="entry name" value="Integrase-like_cat_sf"/>
</dbReference>
<dbReference type="GO" id="GO:0003677">
    <property type="term" value="F:DNA binding"/>
    <property type="evidence" value="ECO:0007669"/>
    <property type="project" value="InterPro"/>
</dbReference>
<dbReference type="EMBL" id="NFKP01000013">
    <property type="protein sequence ID" value="OUP68950.1"/>
    <property type="molecule type" value="Genomic_DNA"/>
</dbReference>
<dbReference type="Pfam" id="PF00589">
    <property type="entry name" value="Phage_integrase"/>
    <property type="match status" value="1"/>
</dbReference>
<organism evidence="3 4">
    <name type="scientific">Anaerotruncus colihominis</name>
    <dbReference type="NCBI Taxonomy" id="169435"/>
    <lineage>
        <taxon>Bacteria</taxon>
        <taxon>Bacillati</taxon>
        <taxon>Bacillota</taxon>
        <taxon>Clostridia</taxon>
        <taxon>Eubacteriales</taxon>
        <taxon>Oscillospiraceae</taxon>
        <taxon>Anaerotruncus</taxon>
    </lineage>
</organism>
<evidence type="ECO:0000313" key="3">
    <source>
        <dbReference type="EMBL" id="OUP68950.1"/>
    </source>
</evidence>
<name>A0A1Y4N197_9FIRM</name>
<dbReference type="PROSITE" id="PS51898">
    <property type="entry name" value="TYR_RECOMBINASE"/>
    <property type="match status" value="1"/>
</dbReference>
<evidence type="ECO:0000313" key="4">
    <source>
        <dbReference type="Proteomes" id="UP000196386"/>
    </source>
</evidence>
<dbReference type="AlphaFoldDB" id="A0A1Y4N197"/>
<proteinExistence type="predicted"/>
<keyword evidence="1" id="KW-0233">DNA recombination</keyword>
<dbReference type="Gene3D" id="1.10.443.10">
    <property type="entry name" value="Intergrase catalytic core"/>
    <property type="match status" value="1"/>
</dbReference>
<accession>A0A1Y4N197</accession>
<dbReference type="SUPFAM" id="SSF56349">
    <property type="entry name" value="DNA breaking-rejoining enzymes"/>
    <property type="match status" value="1"/>
</dbReference>
<gene>
    <name evidence="3" type="ORF">B5F11_11415</name>
</gene>
<evidence type="ECO:0000256" key="1">
    <source>
        <dbReference type="ARBA" id="ARBA00023172"/>
    </source>
</evidence>
<protein>
    <recommendedName>
        <fullName evidence="2">Tyr recombinase domain-containing protein</fullName>
    </recommendedName>
</protein>
<dbReference type="InterPro" id="IPR011010">
    <property type="entry name" value="DNA_brk_join_enz"/>
</dbReference>
<evidence type="ECO:0000259" key="2">
    <source>
        <dbReference type="PROSITE" id="PS51898"/>
    </source>
</evidence>
<comment type="caution">
    <text evidence="3">The sequence shown here is derived from an EMBL/GenBank/DDBJ whole genome shotgun (WGS) entry which is preliminary data.</text>
</comment>
<dbReference type="GO" id="GO:0006310">
    <property type="term" value="P:DNA recombination"/>
    <property type="evidence" value="ECO:0007669"/>
    <property type="project" value="UniProtKB-KW"/>
</dbReference>
<reference evidence="4" key="1">
    <citation type="submission" date="2017-04" db="EMBL/GenBank/DDBJ databases">
        <title>Function of individual gut microbiota members based on whole genome sequencing of pure cultures obtained from chicken caecum.</title>
        <authorList>
            <person name="Medvecky M."/>
            <person name="Cejkova D."/>
            <person name="Polansky O."/>
            <person name="Karasova D."/>
            <person name="Kubasova T."/>
            <person name="Cizek A."/>
            <person name="Rychlik I."/>
        </authorList>
    </citation>
    <scope>NUCLEOTIDE SEQUENCE [LARGE SCALE GENOMIC DNA]</scope>
    <source>
        <strain evidence="4">An175</strain>
    </source>
</reference>